<reference evidence="2 3" key="1">
    <citation type="submission" date="2019-03" db="EMBL/GenBank/DDBJ databases">
        <title>Genomic Encyclopedia of Type Strains, Phase III (KMG-III): the genomes of soil and plant-associated and newly described type strains.</title>
        <authorList>
            <person name="Whitman W."/>
        </authorList>
    </citation>
    <scope>NUCLEOTIDE SEQUENCE [LARGE SCALE GENOMIC DNA]</scope>
    <source>
        <strain evidence="2 3">CGMCC 1.7660</strain>
    </source>
</reference>
<dbReference type="OrthoDB" id="7362854at2"/>
<keyword evidence="1" id="KW-0175">Coiled coil</keyword>
<dbReference type="Pfam" id="PF04325">
    <property type="entry name" value="DUF465"/>
    <property type="match status" value="1"/>
</dbReference>
<evidence type="ECO:0008006" key="4">
    <source>
        <dbReference type="Google" id="ProtNLM"/>
    </source>
</evidence>
<evidence type="ECO:0000313" key="2">
    <source>
        <dbReference type="EMBL" id="TDQ84504.1"/>
    </source>
</evidence>
<keyword evidence="3" id="KW-1185">Reference proteome</keyword>
<sequence>MATNAHAESLKAKHADLDAKIAAEERRPHPDDAAIHELKKQKLRIKDELAVLERVH</sequence>
<protein>
    <recommendedName>
        <fullName evidence="4">DUF465 domain-containing protein</fullName>
    </recommendedName>
</protein>
<dbReference type="Proteomes" id="UP000295783">
    <property type="component" value="Unassembled WGS sequence"/>
</dbReference>
<dbReference type="AlphaFoldDB" id="A0A4R6WWT2"/>
<dbReference type="Gene3D" id="6.10.280.50">
    <property type="match status" value="1"/>
</dbReference>
<organism evidence="2 3">
    <name type="scientific">Dongia mobilis</name>
    <dbReference type="NCBI Taxonomy" id="578943"/>
    <lineage>
        <taxon>Bacteria</taxon>
        <taxon>Pseudomonadati</taxon>
        <taxon>Pseudomonadota</taxon>
        <taxon>Alphaproteobacteria</taxon>
        <taxon>Rhodospirillales</taxon>
        <taxon>Dongiaceae</taxon>
        <taxon>Dongia</taxon>
    </lineage>
</organism>
<comment type="caution">
    <text evidence="2">The sequence shown here is derived from an EMBL/GenBank/DDBJ whole genome shotgun (WGS) entry which is preliminary data.</text>
</comment>
<proteinExistence type="predicted"/>
<dbReference type="RefSeq" id="WP_133612525.1">
    <property type="nucleotide sequence ID" value="NZ_SNYW01000006.1"/>
</dbReference>
<evidence type="ECO:0000256" key="1">
    <source>
        <dbReference type="SAM" id="Coils"/>
    </source>
</evidence>
<accession>A0A4R6WWT2</accession>
<feature type="coiled-coil region" evidence="1">
    <location>
        <begin position="7"/>
        <end position="55"/>
    </location>
</feature>
<dbReference type="InterPro" id="IPR007420">
    <property type="entry name" value="DUF465"/>
</dbReference>
<dbReference type="InterPro" id="IPR038444">
    <property type="entry name" value="DUF465_sf"/>
</dbReference>
<dbReference type="EMBL" id="SNYW01000006">
    <property type="protein sequence ID" value="TDQ84504.1"/>
    <property type="molecule type" value="Genomic_DNA"/>
</dbReference>
<gene>
    <name evidence="2" type="ORF">A8950_1061</name>
</gene>
<name>A0A4R6WWT2_9PROT</name>
<evidence type="ECO:0000313" key="3">
    <source>
        <dbReference type="Proteomes" id="UP000295783"/>
    </source>
</evidence>